<feature type="domain" description="Squalene cyclase C-terminal" evidence="5">
    <location>
        <begin position="284"/>
        <end position="589"/>
    </location>
</feature>
<dbReference type="InterPro" id="IPR032696">
    <property type="entry name" value="SQ_cyclase_C"/>
</dbReference>
<dbReference type="Pfam" id="PF13243">
    <property type="entry name" value="SQHop_cyclase_C"/>
    <property type="match status" value="1"/>
</dbReference>
<comment type="caution">
    <text evidence="7">The sequence shown here is derived from an EMBL/GenBank/DDBJ whole genome shotgun (WGS) entry which is preliminary data.</text>
</comment>
<dbReference type="Gene3D" id="1.50.10.20">
    <property type="match status" value="2"/>
</dbReference>
<evidence type="ECO:0000256" key="2">
    <source>
        <dbReference type="ARBA" id="ARBA00009755"/>
    </source>
</evidence>
<dbReference type="SFLD" id="SFLDG01016">
    <property type="entry name" value="Prenyltransferase_Like_2"/>
    <property type="match status" value="1"/>
</dbReference>
<evidence type="ECO:0000256" key="3">
    <source>
        <dbReference type="ARBA" id="ARBA00022737"/>
    </source>
</evidence>
<dbReference type="SUPFAM" id="SSF48239">
    <property type="entry name" value="Terpenoid cyclases/Protein prenyltransferases"/>
    <property type="match status" value="2"/>
</dbReference>
<evidence type="ECO:0000256" key="1">
    <source>
        <dbReference type="ARBA" id="ARBA00004999"/>
    </source>
</evidence>
<reference evidence="8" key="1">
    <citation type="journal article" date="2019" name="Int. J. Syst. Evol. Microbiol.">
        <title>The Global Catalogue of Microorganisms (GCM) 10K type strain sequencing project: providing services to taxonomists for standard genome sequencing and annotation.</title>
        <authorList>
            <consortium name="The Broad Institute Genomics Platform"/>
            <consortium name="The Broad Institute Genome Sequencing Center for Infectious Disease"/>
            <person name="Wu L."/>
            <person name="Ma J."/>
        </authorList>
    </citation>
    <scope>NUCLEOTIDE SEQUENCE [LARGE SCALE GENOMIC DNA]</scope>
    <source>
        <strain evidence="8">CGMCC 1.16305</strain>
    </source>
</reference>
<dbReference type="InterPro" id="IPR002365">
    <property type="entry name" value="Terpene_synthase_CS"/>
</dbReference>
<sequence length="596" mass="68143">MIIKEKVKSEIHQMINHIKKNQSDDGSWKYCFESGPMTDAYMIIILRVLEYKEEDLIKALVNRLLNTQQSNGAWRLYDDESGNLSATVEAYTALLFSGYADGSDNNMKKAESFILKKGGLENTHVSTKFMLALNDLYPWPYFFPFPLFMMNKIHSYKLSSYVKAHLAPILILGHHKPSFRNQWTPDLSHLFSISKKRKRKSKRIYSISKFLAKPAIKKAESYMLKGIEADGTLFSYASATFFMIYAFLALGYDSHSRHLQNAVAGLKSLLFKIDEDCHIQNSSSTIWDTALFSYALQEAGLSIDDPAILSSAKYLLSFQKDYRTEGGWGFSENNSSLPDIDDTQAALRAISRFTLDHNEYRKAWNAGVKWLLDMQNDDGGWGSFDKNTHQSIITLLPIENLKDTFIDPSTADLTGRTLEFFGNYLRLTIRHPRIESGVRWLIENQKDDGSWYGRWGVSYIYGTWAAVTGLKAVGVPSHHPAIQKAAEWIKNIQRSDGGWGESCKSDQKRTFVPLTYSTIVQTSWAVDTLISIYEKPTTEIEKGIDYILNRENHPEKSLTYPMGAGLPGHFYIYYHSYPHIWPLLALSHYIDKIREF</sequence>
<name>A0ABW2Q080_9BACL</name>
<dbReference type="Proteomes" id="UP001596505">
    <property type="component" value="Unassembled WGS sequence"/>
</dbReference>
<evidence type="ECO:0000313" key="7">
    <source>
        <dbReference type="EMBL" id="MFC7393981.1"/>
    </source>
</evidence>
<evidence type="ECO:0000313" key="8">
    <source>
        <dbReference type="Proteomes" id="UP001596505"/>
    </source>
</evidence>
<dbReference type="PANTHER" id="PTHR11764:SF20">
    <property type="entry name" value="LANOSTEROL SYNTHASE"/>
    <property type="match status" value="1"/>
</dbReference>
<evidence type="ECO:0000256" key="4">
    <source>
        <dbReference type="ARBA" id="ARBA00023235"/>
    </source>
</evidence>
<accession>A0ABW2Q080</accession>
<keyword evidence="8" id="KW-1185">Reference proteome</keyword>
<dbReference type="PROSITE" id="PS01074">
    <property type="entry name" value="TERPENE_SYNTHASES"/>
    <property type="match status" value="1"/>
</dbReference>
<dbReference type="PANTHER" id="PTHR11764">
    <property type="entry name" value="TERPENE CYCLASE/MUTASE FAMILY MEMBER"/>
    <property type="match status" value="1"/>
</dbReference>
<dbReference type="Pfam" id="PF13249">
    <property type="entry name" value="SQHop_cyclase_N"/>
    <property type="match status" value="1"/>
</dbReference>
<comment type="similarity">
    <text evidence="2">Belongs to the terpene cyclase/mutase family.</text>
</comment>
<dbReference type="InterPro" id="IPR018333">
    <property type="entry name" value="Squalene_cyclase"/>
</dbReference>
<dbReference type="EMBL" id="JBHTCO010000017">
    <property type="protein sequence ID" value="MFC7393981.1"/>
    <property type="molecule type" value="Genomic_DNA"/>
</dbReference>
<evidence type="ECO:0000259" key="5">
    <source>
        <dbReference type="Pfam" id="PF13243"/>
    </source>
</evidence>
<comment type="pathway">
    <text evidence="1">Secondary metabolite biosynthesis; hopanoid biosynthesis.</text>
</comment>
<feature type="domain" description="Squalene cyclase N-terminal" evidence="6">
    <location>
        <begin position="12"/>
        <end position="272"/>
    </location>
</feature>
<dbReference type="InterPro" id="IPR032697">
    <property type="entry name" value="SQ_cyclase_N"/>
</dbReference>
<dbReference type="InterPro" id="IPR008930">
    <property type="entry name" value="Terpenoid_cyclase/PrenylTrfase"/>
</dbReference>
<dbReference type="RefSeq" id="WP_380966864.1">
    <property type="nucleotide sequence ID" value="NZ_JBHTCO010000017.1"/>
</dbReference>
<gene>
    <name evidence="7" type="ORF">ACFQRG_13550</name>
</gene>
<keyword evidence="4" id="KW-0413">Isomerase</keyword>
<dbReference type="NCBIfam" id="TIGR01787">
    <property type="entry name" value="squalene_cyclas"/>
    <property type="match status" value="1"/>
</dbReference>
<proteinExistence type="inferred from homology"/>
<protein>
    <submittedName>
        <fullName evidence="7">Prenyltransferase/squalene oxidase repeat-containing protein</fullName>
    </submittedName>
</protein>
<organism evidence="7 8">
    <name type="scientific">Scopulibacillus cellulosilyticus</name>
    <dbReference type="NCBI Taxonomy" id="2665665"/>
    <lineage>
        <taxon>Bacteria</taxon>
        <taxon>Bacillati</taxon>
        <taxon>Bacillota</taxon>
        <taxon>Bacilli</taxon>
        <taxon>Bacillales</taxon>
        <taxon>Sporolactobacillaceae</taxon>
        <taxon>Scopulibacillus</taxon>
    </lineage>
</organism>
<evidence type="ECO:0000259" key="6">
    <source>
        <dbReference type="Pfam" id="PF13249"/>
    </source>
</evidence>
<keyword evidence="3" id="KW-0677">Repeat</keyword>